<dbReference type="Proteomes" id="UP000186106">
    <property type="component" value="Unassembled WGS sequence"/>
</dbReference>
<proteinExistence type="predicted"/>
<dbReference type="KEGG" id="cjt:EG359_08385"/>
<sequence>MNMMKKPLLKILFIASLASVIYSCKKEIKKTVILKNDSHGVKKDSNAAKNDQNVENHQVVYNEIKALKKASNYADGPIQSFDMSFTNQIFKVRYIEDRAYIRYEIDGKVIQDWQFLNVNFYYDSSYEIAQKDSHMLYNESNSSGILLFPSFTEEYAAYFVYEFNNNKLQYVKEIILNMSMPAEVWSNVHIFKAVREKNTMQISLSDNKGKEYLFQDREEVRENESPENRNLSKDLILLNSKK</sequence>
<evidence type="ECO:0008006" key="5">
    <source>
        <dbReference type="Google" id="ProtNLM"/>
    </source>
</evidence>
<reference evidence="2 3" key="1">
    <citation type="submission" date="2017-01" db="EMBL/GenBank/DDBJ databases">
        <authorList>
            <person name="Mah S.A."/>
            <person name="Swanson W.J."/>
            <person name="Moy G.W."/>
            <person name="Vacquier V.D."/>
        </authorList>
    </citation>
    <scope>NUCLEOTIDE SEQUENCE [LARGE SCALE GENOMIC DNA]</scope>
    <source>
        <strain evidence="2 3">DSM 16927</strain>
    </source>
</reference>
<gene>
    <name evidence="1" type="ORF">EG359_08385</name>
    <name evidence="2" type="ORF">SAMN05421768_108325</name>
</gene>
<dbReference type="EMBL" id="FTNZ01000008">
    <property type="protein sequence ID" value="SIS48706.1"/>
    <property type="molecule type" value="Genomic_DNA"/>
</dbReference>
<dbReference type="Proteomes" id="UP000279541">
    <property type="component" value="Chromosome"/>
</dbReference>
<evidence type="ECO:0000313" key="1">
    <source>
        <dbReference type="EMBL" id="AZA99627.1"/>
    </source>
</evidence>
<evidence type="ECO:0000313" key="3">
    <source>
        <dbReference type="Proteomes" id="UP000186106"/>
    </source>
</evidence>
<protein>
    <recommendedName>
        <fullName evidence="5">Lipoprotein</fullName>
    </recommendedName>
</protein>
<evidence type="ECO:0000313" key="4">
    <source>
        <dbReference type="Proteomes" id="UP000279541"/>
    </source>
</evidence>
<name>A0A1N7JHI0_9FLAO</name>
<dbReference type="EMBL" id="CP033926">
    <property type="protein sequence ID" value="AZA99627.1"/>
    <property type="molecule type" value="Genomic_DNA"/>
</dbReference>
<keyword evidence="4" id="KW-1185">Reference proteome</keyword>
<accession>A0A1N7JHI0</accession>
<organism evidence="2 3">
    <name type="scientific">Chryseobacterium joostei</name>
    <dbReference type="NCBI Taxonomy" id="112234"/>
    <lineage>
        <taxon>Bacteria</taxon>
        <taxon>Pseudomonadati</taxon>
        <taxon>Bacteroidota</taxon>
        <taxon>Flavobacteriia</taxon>
        <taxon>Flavobacteriales</taxon>
        <taxon>Weeksellaceae</taxon>
        <taxon>Chryseobacterium group</taxon>
        <taxon>Chryseobacterium</taxon>
    </lineage>
</organism>
<dbReference type="AlphaFoldDB" id="A0A1N7JHI0"/>
<dbReference type="PROSITE" id="PS51257">
    <property type="entry name" value="PROKAR_LIPOPROTEIN"/>
    <property type="match status" value="1"/>
</dbReference>
<dbReference type="STRING" id="112234.SAMN05421768_108325"/>
<reference evidence="1 4" key="2">
    <citation type="submission" date="2018-11" db="EMBL/GenBank/DDBJ databases">
        <title>Proposal to divide the Flavobacteriaceae and reorganize its genera based on Amino Acid Identity values calculated from whole genome sequences.</title>
        <authorList>
            <person name="Nicholson A.C."/>
            <person name="Gulvik C.A."/>
            <person name="Whitney A.M."/>
            <person name="Humrighouse B.W."/>
            <person name="Bell M."/>
            <person name="Holmes B."/>
            <person name="Steigerwalt A.G."/>
            <person name="Villarma A."/>
            <person name="Sheth M."/>
            <person name="Batra D."/>
            <person name="Pryor J."/>
            <person name="Bernardet J.-F."/>
            <person name="Hugo C."/>
            <person name="Kampfer P."/>
            <person name="Newman J."/>
            <person name="McQuiston J.R."/>
        </authorList>
    </citation>
    <scope>NUCLEOTIDE SEQUENCE [LARGE SCALE GENOMIC DNA]</scope>
    <source>
        <strain evidence="1 4">DSM 16927</strain>
    </source>
</reference>
<evidence type="ECO:0000313" key="2">
    <source>
        <dbReference type="EMBL" id="SIS48706.1"/>
    </source>
</evidence>